<reference evidence="10" key="1">
    <citation type="submission" date="2010-05" db="EMBL/GenBank/DDBJ databases">
        <title>The genome sequence of Magnaporthe poae strain ATCC 64411.</title>
        <authorList>
            <person name="Ma L.-J."/>
            <person name="Dead R."/>
            <person name="Young S."/>
            <person name="Zeng Q."/>
            <person name="Koehrsen M."/>
            <person name="Alvarado L."/>
            <person name="Berlin A."/>
            <person name="Chapman S.B."/>
            <person name="Chen Z."/>
            <person name="Freedman E."/>
            <person name="Gellesch M."/>
            <person name="Goldberg J."/>
            <person name="Griggs A."/>
            <person name="Gujja S."/>
            <person name="Heilman E.R."/>
            <person name="Heiman D."/>
            <person name="Hepburn T."/>
            <person name="Howarth C."/>
            <person name="Jen D."/>
            <person name="Larson L."/>
            <person name="Mehta T."/>
            <person name="Neiman D."/>
            <person name="Pearson M."/>
            <person name="Roberts A."/>
            <person name="Saif S."/>
            <person name="Shea T."/>
            <person name="Shenoy N."/>
            <person name="Sisk P."/>
            <person name="Stolte C."/>
            <person name="Sykes S."/>
            <person name="Walk T."/>
            <person name="White J."/>
            <person name="Yandava C."/>
            <person name="Haas B."/>
            <person name="Nusbaum C."/>
            <person name="Birren B."/>
        </authorList>
    </citation>
    <scope>NUCLEOTIDE SEQUENCE [LARGE SCALE GENOMIC DNA]</scope>
    <source>
        <strain evidence="10">ATCC 64411 / 73-15</strain>
    </source>
</reference>
<proteinExistence type="inferred from homology"/>
<dbReference type="STRING" id="644358.A0A0C4E9N9"/>
<accession>A0A0C4E9N9</accession>
<keyword evidence="10" id="KW-1185">Reference proteome</keyword>
<protein>
    <recommendedName>
        <fullName evidence="7">LysM domain-containing protein</fullName>
    </recommendedName>
</protein>
<dbReference type="InterPro" id="IPR018392">
    <property type="entry name" value="LysM"/>
</dbReference>
<dbReference type="EnsemblFungi" id="MAPG_09335T0">
    <property type="protein sequence ID" value="MAPG_09335T0"/>
    <property type="gene ID" value="MAPG_09335"/>
</dbReference>
<evidence type="ECO:0000313" key="10">
    <source>
        <dbReference type="Proteomes" id="UP000011715"/>
    </source>
</evidence>
<evidence type="ECO:0000256" key="4">
    <source>
        <dbReference type="ARBA" id="ARBA00044955"/>
    </source>
</evidence>
<dbReference type="PANTHER" id="PTHR34997:SF2">
    <property type="entry name" value="LYSM DOMAIN-CONTAINING PROTEIN-RELATED"/>
    <property type="match status" value="1"/>
</dbReference>
<name>A0A0C4E9N9_MAGP6</name>
<feature type="domain" description="LysM" evidence="7">
    <location>
        <begin position="383"/>
        <end position="429"/>
    </location>
</feature>
<dbReference type="SMART" id="SM00257">
    <property type="entry name" value="LysM"/>
    <property type="match status" value="2"/>
</dbReference>
<organism evidence="9 10">
    <name type="scientific">Magnaporthiopsis poae (strain ATCC 64411 / 73-15)</name>
    <name type="common">Kentucky bluegrass fungus</name>
    <name type="synonym">Magnaporthe poae</name>
    <dbReference type="NCBI Taxonomy" id="644358"/>
    <lineage>
        <taxon>Eukaryota</taxon>
        <taxon>Fungi</taxon>
        <taxon>Dikarya</taxon>
        <taxon>Ascomycota</taxon>
        <taxon>Pezizomycotina</taxon>
        <taxon>Sordariomycetes</taxon>
        <taxon>Sordariomycetidae</taxon>
        <taxon>Magnaporthales</taxon>
        <taxon>Magnaporthaceae</taxon>
        <taxon>Magnaporthiopsis</taxon>
    </lineage>
</organism>
<evidence type="ECO:0000256" key="2">
    <source>
        <dbReference type="ARBA" id="ARBA00022729"/>
    </source>
</evidence>
<evidence type="ECO:0000313" key="8">
    <source>
        <dbReference type="EMBL" id="KLU90373.1"/>
    </source>
</evidence>
<feature type="region of interest" description="Disordered" evidence="5">
    <location>
        <begin position="353"/>
        <end position="374"/>
    </location>
</feature>
<dbReference type="PROSITE" id="PS51782">
    <property type="entry name" value="LYSM"/>
    <property type="match status" value="3"/>
</dbReference>
<dbReference type="EMBL" id="ADBL01002290">
    <property type="status" value="NOT_ANNOTATED_CDS"/>
    <property type="molecule type" value="Genomic_DNA"/>
</dbReference>
<dbReference type="eggNOG" id="KOG2806">
    <property type="taxonomic scope" value="Eukaryota"/>
</dbReference>
<dbReference type="OrthoDB" id="2281372at2759"/>
<dbReference type="CDD" id="cd00118">
    <property type="entry name" value="LysM"/>
    <property type="match status" value="3"/>
</dbReference>
<evidence type="ECO:0000259" key="7">
    <source>
        <dbReference type="PROSITE" id="PS51782"/>
    </source>
</evidence>
<dbReference type="Proteomes" id="UP000011715">
    <property type="component" value="Unassembled WGS sequence"/>
</dbReference>
<dbReference type="GO" id="GO:0008061">
    <property type="term" value="F:chitin binding"/>
    <property type="evidence" value="ECO:0007669"/>
    <property type="project" value="UniProtKB-KW"/>
</dbReference>
<dbReference type="Pfam" id="PF01476">
    <property type="entry name" value="LysM"/>
    <property type="match status" value="3"/>
</dbReference>
<dbReference type="PANTHER" id="PTHR34997">
    <property type="entry name" value="AM15"/>
    <property type="match status" value="1"/>
</dbReference>
<keyword evidence="1" id="KW-0147">Chitin-binding</keyword>
<dbReference type="AlphaFoldDB" id="A0A0C4E9N9"/>
<reference evidence="8" key="2">
    <citation type="submission" date="2010-05" db="EMBL/GenBank/DDBJ databases">
        <title>The Genome Sequence of Magnaporthe poae strain ATCC 64411.</title>
        <authorList>
            <consortium name="The Broad Institute Genome Sequencing Platform"/>
            <consortium name="Broad Institute Genome Sequencing Center for Infectious Disease"/>
            <person name="Ma L.-J."/>
            <person name="Dead R."/>
            <person name="Young S."/>
            <person name="Zeng Q."/>
            <person name="Koehrsen M."/>
            <person name="Alvarado L."/>
            <person name="Berlin A."/>
            <person name="Chapman S.B."/>
            <person name="Chen Z."/>
            <person name="Freedman E."/>
            <person name="Gellesch M."/>
            <person name="Goldberg J."/>
            <person name="Griggs A."/>
            <person name="Gujja S."/>
            <person name="Heilman E.R."/>
            <person name="Heiman D."/>
            <person name="Hepburn T."/>
            <person name="Howarth C."/>
            <person name="Jen D."/>
            <person name="Larson L."/>
            <person name="Mehta T."/>
            <person name="Neiman D."/>
            <person name="Pearson M."/>
            <person name="Roberts A."/>
            <person name="Saif S."/>
            <person name="Shea T."/>
            <person name="Shenoy N."/>
            <person name="Sisk P."/>
            <person name="Stolte C."/>
            <person name="Sykes S."/>
            <person name="Walk T."/>
            <person name="White J."/>
            <person name="Yandava C."/>
            <person name="Haas B."/>
            <person name="Nusbaum C."/>
            <person name="Birren B."/>
        </authorList>
    </citation>
    <scope>NUCLEOTIDE SEQUENCE</scope>
    <source>
        <strain evidence="8">ATCC 64411</strain>
    </source>
</reference>
<dbReference type="InterPro" id="IPR052210">
    <property type="entry name" value="LysM1-like"/>
</dbReference>
<feature type="compositionally biased region" description="Low complexity" evidence="5">
    <location>
        <begin position="105"/>
        <end position="143"/>
    </location>
</feature>
<gene>
    <name evidence="8" type="ORF">MAPG_09335</name>
</gene>
<feature type="domain" description="LysM" evidence="7">
    <location>
        <begin position="299"/>
        <end position="345"/>
    </location>
</feature>
<evidence type="ECO:0000256" key="5">
    <source>
        <dbReference type="SAM" id="MobiDB-lite"/>
    </source>
</evidence>
<feature type="chain" id="PRO_5009385845" description="LysM domain-containing protein" evidence="6">
    <location>
        <begin position="29"/>
        <end position="432"/>
    </location>
</feature>
<dbReference type="InterPro" id="IPR036779">
    <property type="entry name" value="LysM_dom_sf"/>
</dbReference>
<keyword evidence="2 6" id="KW-0732">Signal</keyword>
<evidence type="ECO:0000256" key="1">
    <source>
        <dbReference type="ARBA" id="ARBA00022669"/>
    </source>
</evidence>
<dbReference type="VEuPathDB" id="FungiDB:MAPG_09335"/>
<comment type="similarity">
    <text evidence="4">Belongs to the secreted LysM effector family.</text>
</comment>
<reference evidence="8" key="3">
    <citation type="submission" date="2011-03" db="EMBL/GenBank/DDBJ databases">
        <title>Annotation of Magnaporthe poae ATCC 64411.</title>
        <authorList>
            <person name="Ma L.-J."/>
            <person name="Dead R."/>
            <person name="Young S.K."/>
            <person name="Zeng Q."/>
            <person name="Gargeya S."/>
            <person name="Fitzgerald M."/>
            <person name="Haas B."/>
            <person name="Abouelleil A."/>
            <person name="Alvarado L."/>
            <person name="Arachchi H.M."/>
            <person name="Berlin A."/>
            <person name="Brown A."/>
            <person name="Chapman S.B."/>
            <person name="Chen Z."/>
            <person name="Dunbar C."/>
            <person name="Freedman E."/>
            <person name="Gearin G."/>
            <person name="Gellesch M."/>
            <person name="Goldberg J."/>
            <person name="Griggs A."/>
            <person name="Gujja S."/>
            <person name="Heiman D."/>
            <person name="Howarth C."/>
            <person name="Larson L."/>
            <person name="Lui A."/>
            <person name="MacDonald P.J.P."/>
            <person name="Mehta T."/>
            <person name="Montmayeur A."/>
            <person name="Murphy C."/>
            <person name="Neiman D."/>
            <person name="Pearson M."/>
            <person name="Priest M."/>
            <person name="Roberts A."/>
            <person name="Saif S."/>
            <person name="Shea T."/>
            <person name="Shenoy N."/>
            <person name="Sisk P."/>
            <person name="Stolte C."/>
            <person name="Sykes S."/>
            <person name="Yandava C."/>
            <person name="Wortman J."/>
            <person name="Nusbaum C."/>
            <person name="Birren B."/>
        </authorList>
    </citation>
    <scope>NUCLEOTIDE SEQUENCE</scope>
    <source>
        <strain evidence="8">ATCC 64411</strain>
    </source>
</reference>
<evidence type="ECO:0000256" key="3">
    <source>
        <dbReference type="ARBA" id="ARBA00023026"/>
    </source>
</evidence>
<feature type="signal peptide" evidence="6">
    <location>
        <begin position="1"/>
        <end position="28"/>
    </location>
</feature>
<sequence>MSPKSQTLALSAFAVGAVLLALPAQVAGRVVVGRDAKPGLPSDPNTVASCSWWHDNDGSMSCSETVDFYALSLADFVYWNPSITASCANYQSGRSYCVEGPPAPRSTGPTTTTTTKPPAQTTTTTTKPPAVTSTKPSPTTTSAGNGVATPTPTQPGMVSNCNKFAFVNPGDSCSAVLSNNKITLAQLYRWNSGVGSQCEGMWAGVYVCVAVIGGGGNNPPPATTTTSAMASAGITLAQFVEWNAAVGDNCQSMWGSVYVCVGVIGGGGSNPPPATTTEAGNGVATPTPTQPGLVGNCNKFVFVNGGDTCASIVSKAGITLAQFTTWNAGVGSGCQSMWGRTYQCVGVIGGSPTDPGKPTTTEAGNGVTTPTPTQANMTKSCRRFHFVQKGQTCATIISQYKISLADFVSWNPDAKSDCTGLWAETYACVAVL</sequence>
<reference evidence="9" key="4">
    <citation type="journal article" date="2015" name="G3 (Bethesda)">
        <title>Genome sequences of three phytopathogenic species of the Magnaporthaceae family of fungi.</title>
        <authorList>
            <person name="Okagaki L.H."/>
            <person name="Nunes C.C."/>
            <person name="Sailsbery J."/>
            <person name="Clay B."/>
            <person name="Brown D."/>
            <person name="John T."/>
            <person name="Oh Y."/>
            <person name="Young N."/>
            <person name="Fitzgerald M."/>
            <person name="Haas B.J."/>
            <person name="Zeng Q."/>
            <person name="Young S."/>
            <person name="Adiconis X."/>
            <person name="Fan L."/>
            <person name="Levin J.Z."/>
            <person name="Mitchell T.K."/>
            <person name="Okubara P.A."/>
            <person name="Farman M.L."/>
            <person name="Kohn L.M."/>
            <person name="Birren B."/>
            <person name="Ma L.-J."/>
            <person name="Dean R.A."/>
        </authorList>
    </citation>
    <scope>NUCLEOTIDE SEQUENCE</scope>
    <source>
        <strain evidence="9">ATCC 64411 / 73-15</strain>
    </source>
</reference>
<dbReference type="SUPFAM" id="SSF54106">
    <property type="entry name" value="LysM domain"/>
    <property type="match status" value="3"/>
</dbReference>
<feature type="region of interest" description="Disordered" evidence="5">
    <location>
        <begin position="100"/>
        <end position="152"/>
    </location>
</feature>
<feature type="compositionally biased region" description="Polar residues" evidence="5">
    <location>
        <begin position="358"/>
        <end position="374"/>
    </location>
</feature>
<dbReference type="OMA" id="NSGCTNI"/>
<feature type="domain" description="LysM" evidence="7">
    <location>
        <begin position="163"/>
        <end position="209"/>
    </location>
</feature>
<evidence type="ECO:0000313" key="9">
    <source>
        <dbReference type="EnsemblFungi" id="MAPG_09335T0"/>
    </source>
</evidence>
<keyword evidence="3" id="KW-0843">Virulence</keyword>
<dbReference type="EMBL" id="GL876974">
    <property type="protein sequence ID" value="KLU90373.1"/>
    <property type="molecule type" value="Genomic_DNA"/>
</dbReference>
<reference evidence="9" key="5">
    <citation type="submission" date="2015-06" db="UniProtKB">
        <authorList>
            <consortium name="EnsemblFungi"/>
        </authorList>
    </citation>
    <scope>IDENTIFICATION</scope>
    <source>
        <strain evidence="9">ATCC 64411</strain>
    </source>
</reference>
<evidence type="ECO:0000256" key="6">
    <source>
        <dbReference type="SAM" id="SignalP"/>
    </source>
</evidence>
<dbReference type="Gene3D" id="3.10.350.10">
    <property type="entry name" value="LysM domain"/>
    <property type="match status" value="4"/>
</dbReference>